<accession>A0ABY4QY35</accession>
<keyword evidence="5" id="KW-0378">Hydrolase</keyword>
<dbReference type="SUPFAM" id="SSF51445">
    <property type="entry name" value="(Trans)glycosidases"/>
    <property type="match status" value="1"/>
</dbReference>
<dbReference type="InterPro" id="IPR010720">
    <property type="entry name" value="Alpha-L-AF_C"/>
</dbReference>
<dbReference type="Pfam" id="PF22848">
    <property type="entry name" value="ASD1_dom"/>
    <property type="match status" value="1"/>
</dbReference>
<evidence type="ECO:0000256" key="4">
    <source>
        <dbReference type="ARBA" id="ARBA00012670"/>
    </source>
</evidence>
<reference evidence="9" key="2">
    <citation type="submission" date="2022-05" db="EMBL/GenBank/DDBJ databases">
        <authorList>
            <person name="Kim J.-S."/>
            <person name="Lee K."/>
            <person name="Suh M."/>
            <person name="Eom M."/>
            <person name="Kim J.-S."/>
            <person name="Kim D.-S."/>
            <person name="Ko S.-H."/>
            <person name="Shin Y."/>
            <person name="Lee J.-S."/>
        </authorList>
    </citation>
    <scope>NUCLEOTIDE SEQUENCE</scope>
    <source>
        <strain evidence="9">N237</strain>
    </source>
</reference>
<dbReference type="EMBL" id="CP097332">
    <property type="protein sequence ID" value="UQX88415.1"/>
    <property type="molecule type" value="Genomic_DNA"/>
</dbReference>
<feature type="domain" description="Alpha-L-arabinofuranosidase C-terminal" evidence="8">
    <location>
        <begin position="293"/>
        <end position="490"/>
    </location>
</feature>
<evidence type="ECO:0000313" key="9">
    <source>
        <dbReference type="EMBL" id="UQX88415.1"/>
    </source>
</evidence>
<evidence type="ECO:0000259" key="8">
    <source>
        <dbReference type="SMART" id="SM00813"/>
    </source>
</evidence>
<organism evidence="9 10">
    <name type="scientific">Jatrophihabitans telluris</name>
    <dbReference type="NCBI Taxonomy" id="2038343"/>
    <lineage>
        <taxon>Bacteria</taxon>
        <taxon>Bacillati</taxon>
        <taxon>Actinomycetota</taxon>
        <taxon>Actinomycetes</taxon>
        <taxon>Jatrophihabitantales</taxon>
        <taxon>Jatrophihabitantaceae</taxon>
        <taxon>Jatrophihabitans</taxon>
    </lineage>
</organism>
<dbReference type="PANTHER" id="PTHR43576">
    <property type="entry name" value="ALPHA-L-ARABINOFURANOSIDASE C-RELATED"/>
    <property type="match status" value="1"/>
</dbReference>
<evidence type="ECO:0000256" key="5">
    <source>
        <dbReference type="ARBA" id="ARBA00022801"/>
    </source>
</evidence>
<dbReference type="InterPro" id="IPR017853">
    <property type="entry name" value="GH"/>
</dbReference>
<dbReference type="PANTHER" id="PTHR43576:SF3">
    <property type="entry name" value="ALPHA-L-ARABINOFURANOSIDASE C"/>
    <property type="match status" value="1"/>
</dbReference>
<dbReference type="Pfam" id="PF06964">
    <property type="entry name" value="Alpha-L-AF_C"/>
    <property type="match status" value="1"/>
</dbReference>
<name>A0ABY4QY35_9ACTN</name>
<gene>
    <name evidence="9" type="ORF">M6D93_00060</name>
</gene>
<keyword evidence="10" id="KW-1185">Reference proteome</keyword>
<keyword evidence="7" id="KW-0326">Glycosidase</keyword>
<evidence type="ECO:0000313" key="10">
    <source>
        <dbReference type="Proteomes" id="UP001056336"/>
    </source>
</evidence>
<keyword evidence="6" id="KW-0119">Carbohydrate metabolism</keyword>
<evidence type="ECO:0000256" key="1">
    <source>
        <dbReference type="ARBA" id="ARBA00001462"/>
    </source>
</evidence>
<dbReference type="SUPFAM" id="SSF51011">
    <property type="entry name" value="Glycosyl hydrolase domain"/>
    <property type="match status" value="1"/>
</dbReference>
<dbReference type="SMART" id="SM00813">
    <property type="entry name" value="Alpha-L-AF_C"/>
    <property type="match status" value="1"/>
</dbReference>
<sequence>MACTPAARLVLHPAFVVGDIDRRMFGSFVEHMGRCLYTGIYEPSHPTADAAGFRGDVAALIEELGVTAVRYPGGNFVSGYDWRDGIGPVAQRPTRLDLAWRSIEPNLVGVDEFLPWAARCGLDPIMAVNLGTAGVRAAADLVEYCNLAADTTIAASRVANGRSEPYGIRTWCLGNEMDGPWQLGHTSAAEYGARAAEAGKAMRLVDPSIELVACGSSNRQMATFGSWETTVAEATLEIADYISMHAYYDGTGHRRDFLASGRRLERFITDVVSTCDAVSSRLNSDRRLMISLDEWNVWSSAAAGSPAGAPLRPISHAPAITEDVYPALDAVVLGDLLIGMLNHADRVKIGCLSLLVNVSAPIMTEPGGGLWKQSLFHPFAATAAAAHGVALRVPVQAPEFSTPTSGTVAQVAAAASFDASSGAIGIFLTNRGSQPIEVSLDHAAFSTFTVDSVAGLAADDQRDVRDLGLVQFEAVSPGARSTSVLLPAESWTVVTGRAS</sequence>
<evidence type="ECO:0000256" key="2">
    <source>
        <dbReference type="ARBA" id="ARBA00007186"/>
    </source>
</evidence>
<protein>
    <recommendedName>
        <fullName evidence="4">non-reducing end alpha-L-arabinofuranosidase</fullName>
        <ecNumber evidence="4">3.2.1.55</ecNumber>
    </recommendedName>
</protein>
<evidence type="ECO:0000256" key="7">
    <source>
        <dbReference type="ARBA" id="ARBA00023295"/>
    </source>
</evidence>
<dbReference type="RefSeq" id="WP_249771889.1">
    <property type="nucleotide sequence ID" value="NZ_CP097332.1"/>
</dbReference>
<comment type="subunit">
    <text evidence="3">Homohexamer; trimer of dimers.</text>
</comment>
<proteinExistence type="inferred from homology"/>
<evidence type="ECO:0000256" key="3">
    <source>
        <dbReference type="ARBA" id="ARBA00011165"/>
    </source>
</evidence>
<dbReference type="Proteomes" id="UP001056336">
    <property type="component" value="Chromosome"/>
</dbReference>
<reference evidence="9" key="1">
    <citation type="journal article" date="2018" name="Int. J. Syst. Evol. Microbiol.">
        <title>Jatrophihabitans telluris sp. nov., isolated from sediment soil of lava forest wetlands and the emended description of the genus Jatrophihabitans.</title>
        <authorList>
            <person name="Lee K.C."/>
            <person name="Suh M.K."/>
            <person name="Eom M.K."/>
            <person name="Kim K.K."/>
            <person name="Kim J.S."/>
            <person name="Kim D.S."/>
            <person name="Ko S.H."/>
            <person name="Shin Y.K."/>
            <person name="Lee J.S."/>
        </authorList>
    </citation>
    <scope>NUCLEOTIDE SEQUENCE</scope>
    <source>
        <strain evidence="9">N237</strain>
    </source>
</reference>
<comment type="similarity">
    <text evidence="2">Belongs to the glycosyl hydrolase 51 family.</text>
</comment>
<comment type="catalytic activity">
    <reaction evidence="1">
        <text>Hydrolysis of terminal non-reducing alpha-L-arabinofuranoside residues in alpha-L-arabinosides.</text>
        <dbReference type="EC" id="3.2.1.55"/>
    </reaction>
</comment>
<dbReference type="InterPro" id="IPR055235">
    <property type="entry name" value="ASD1_cat"/>
</dbReference>
<evidence type="ECO:0000256" key="6">
    <source>
        <dbReference type="ARBA" id="ARBA00023277"/>
    </source>
</evidence>
<dbReference type="InterPro" id="IPR013780">
    <property type="entry name" value="Glyco_hydro_b"/>
</dbReference>
<dbReference type="EC" id="3.2.1.55" evidence="4"/>
<dbReference type="Gene3D" id="2.60.40.1180">
    <property type="entry name" value="Golgi alpha-mannosidase II"/>
    <property type="match status" value="1"/>
</dbReference>
<dbReference type="Gene3D" id="3.20.20.80">
    <property type="entry name" value="Glycosidases"/>
    <property type="match status" value="1"/>
</dbReference>